<comment type="caution">
    <text evidence="2">The sequence shown here is derived from an EMBL/GenBank/DDBJ whole genome shotgun (WGS) entry which is preliminary data.</text>
</comment>
<sequence>MTELRNIQLLQLMIAKEVKRICELHKIQYFMIAGTLLGAVRHKGFIPWDDDLDFGFVRSDYERFLEACKTDLPDEYFLQTWDTDPEYALPFAKIRLKGTHFVEKNTGRAHLVEDGIFVDLFPFDKCKNPDKRQVKTAFYQRLLLMKNGYDIAHDGGMLKKAVYAGIKAVSLFFSRASIQRTLQKSSMKDNGSDCAYLCDHYERPIQSSLTESLIPIPFEDDAFLSFSSYDEYLTVTYGDYMTPPPEDKRENYHGITRVELSKYKMD</sequence>
<feature type="domain" description="LicD/FKTN/FKRP nucleotidyltransferase" evidence="1">
    <location>
        <begin position="22"/>
        <end position="238"/>
    </location>
</feature>
<gene>
    <name evidence="2" type="ORF">H6A12_01930</name>
</gene>
<reference evidence="2" key="1">
    <citation type="submission" date="2020-08" db="EMBL/GenBank/DDBJ databases">
        <authorList>
            <person name="Cejkova D."/>
            <person name="Kubasova T."/>
            <person name="Jahodarova E."/>
            <person name="Rychlik I."/>
        </authorList>
    </citation>
    <scope>NUCLEOTIDE SEQUENCE</scope>
    <source>
        <strain evidence="2">An559</strain>
    </source>
</reference>
<dbReference type="PANTHER" id="PTHR43404:SF2">
    <property type="entry name" value="LIPOPOLYSACCHARIDE CHOLINEPHOSPHOTRANSFERASE LICD"/>
    <property type="match status" value="1"/>
</dbReference>
<evidence type="ECO:0000259" key="1">
    <source>
        <dbReference type="Pfam" id="PF04991"/>
    </source>
</evidence>
<dbReference type="GO" id="GO:0009100">
    <property type="term" value="P:glycoprotein metabolic process"/>
    <property type="evidence" value="ECO:0007669"/>
    <property type="project" value="UniProtKB-ARBA"/>
</dbReference>
<dbReference type="AlphaFoldDB" id="A0A938X528"/>
<protein>
    <submittedName>
        <fullName evidence="2">LicD family protein</fullName>
    </submittedName>
</protein>
<proteinExistence type="predicted"/>
<dbReference type="PANTHER" id="PTHR43404">
    <property type="entry name" value="LIPOPOLYSACCHARIDE CHOLINEPHOSPHOTRANSFERASE LICD"/>
    <property type="match status" value="1"/>
</dbReference>
<reference evidence="2" key="2">
    <citation type="journal article" date="2021" name="Sci. Rep.">
        <title>The distribution of antibiotic resistance genes in chicken gut microbiota commensals.</title>
        <authorList>
            <person name="Juricova H."/>
            <person name="Matiasovicova J."/>
            <person name="Kubasova T."/>
            <person name="Cejkova D."/>
            <person name="Rychlik I."/>
        </authorList>
    </citation>
    <scope>NUCLEOTIDE SEQUENCE</scope>
    <source>
        <strain evidence="2">An559</strain>
    </source>
</reference>
<dbReference type="RefSeq" id="WP_204444235.1">
    <property type="nucleotide sequence ID" value="NZ_JACJKY010000002.1"/>
</dbReference>
<organism evidence="2 3">
    <name type="scientific">Merdimmobilis hominis</name>
    <dbReference type="NCBI Taxonomy" id="2897707"/>
    <lineage>
        <taxon>Bacteria</taxon>
        <taxon>Bacillati</taxon>
        <taxon>Bacillota</taxon>
        <taxon>Clostridia</taxon>
        <taxon>Eubacteriales</taxon>
        <taxon>Oscillospiraceae</taxon>
        <taxon>Merdimmobilis</taxon>
    </lineage>
</organism>
<dbReference type="InterPro" id="IPR052942">
    <property type="entry name" value="LPS_cholinephosphotransferase"/>
</dbReference>
<keyword evidence="3" id="KW-1185">Reference proteome</keyword>
<name>A0A938X528_9FIRM</name>
<dbReference type="InterPro" id="IPR007074">
    <property type="entry name" value="LicD/FKTN/FKRP_NTP_transf"/>
</dbReference>
<evidence type="ECO:0000313" key="2">
    <source>
        <dbReference type="EMBL" id="MBM6919925.1"/>
    </source>
</evidence>
<dbReference type="EMBL" id="JACJKY010000002">
    <property type="protein sequence ID" value="MBM6919925.1"/>
    <property type="molecule type" value="Genomic_DNA"/>
</dbReference>
<accession>A0A938X528</accession>
<dbReference type="Proteomes" id="UP000774750">
    <property type="component" value="Unassembled WGS sequence"/>
</dbReference>
<dbReference type="Pfam" id="PF04991">
    <property type="entry name" value="LicD"/>
    <property type="match status" value="1"/>
</dbReference>
<evidence type="ECO:0000313" key="3">
    <source>
        <dbReference type="Proteomes" id="UP000774750"/>
    </source>
</evidence>